<dbReference type="InterPro" id="IPR001878">
    <property type="entry name" value="Znf_CCHC"/>
</dbReference>
<protein>
    <recommendedName>
        <fullName evidence="3">CCHC-type domain-containing protein</fullName>
    </recommendedName>
</protein>
<dbReference type="InterPro" id="IPR054722">
    <property type="entry name" value="PolX-like_BBD"/>
</dbReference>
<sequence length="657" mass="73682">MNGGSSVSIDKLVGNNYSYWKLCMEAYLQGQDLWDLISGDDVVIPEDTPQNAELRRKWKIKCGKALFALRTSISQEYIQHVRDGKSPKQVWETLERLFTQKNTMRLQFLENQLAGMTQDNLSISEYFLKIKTLCSEISELDTEEPVSDARLRRYLIRGLRKEFMPFISSIQGWANQPSIIELENLLSNQEALMKQMASSNKQSPSQVEDALYTKDKAKSNSFSKHSSGDNKQSKTEGQSRGNSRSCYRCGKLGHLKRDCRVKVVCNRCGKSGHIKQNCRVNLTGANVAHETSEFEQLKWEQCLSIEAVDQPVILNSVVQQTNVETYANASIDYSKDWIVDSGCSHHATGNASLLSEVRPHYGKRAIVTADNSLHPVVKEGNFNVKKDISNAGGVSLKDVYHVPGLKKNLASVSQIADSGRYVLFGPDDVKIISNIKHLEADVLFTGKRKDSLYVLSASDAYVEKIGQNASVTLWHARLGHVGYQLLHKISTKKLLDGVPLFKEIHQDVVCPGCQYGKSHRFPFPNSKNRATAALQLSVMFTSQKTNRTKLDPRARCCIFVGYDTHKKGWRCMDLETKKVVVSRDVVFDEVSSHQIDANPNRGTADLSPFFGDDASSEKGSNTTSSGETIQQDEVIGTAIRRSSRQRQQPDYLTDYEV</sequence>
<keyword evidence="5" id="KW-1185">Reference proteome</keyword>
<dbReference type="PANTHER" id="PTHR47481">
    <property type="match status" value="1"/>
</dbReference>
<keyword evidence="1" id="KW-0862">Zinc</keyword>
<dbReference type="SUPFAM" id="SSF57756">
    <property type="entry name" value="Retrovirus zinc finger-like domains"/>
    <property type="match status" value="1"/>
</dbReference>
<evidence type="ECO:0000259" key="3">
    <source>
        <dbReference type="PROSITE" id="PS50158"/>
    </source>
</evidence>
<feature type="region of interest" description="Disordered" evidence="2">
    <location>
        <begin position="218"/>
        <end position="244"/>
    </location>
</feature>
<organism evidence="4 5">
    <name type="scientific">Nyssa sinensis</name>
    <dbReference type="NCBI Taxonomy" id="561372"/>
    <lineage>
        <taxon>Eukaryota</taxon>
        <taxon>Viridiplantae</taxon>
        <taxon>Streptophyta</taxon>
        <taxon>Embryophyta</taxon>
        <taxon>Tracheophyta</taxon>
        <taxon>Spermatophyta</taxon>
        <taxon>Magnoliopsida</taxon>
        <taxon>eudicotyledons</taxon>
        <taxon>Gunneridae</taxon>
        <taxon>Pentapetalae</taxon>
        <taxon>asterids</taxon>
        <taxon>Cornales</taxon>
        <taxon>Nyssaceae</taxon>
        <taxon>Nyssa</taxon>
    </lineage>
</organism>
<dbReference type="InterPro" id="IPR057670">
    <property type="entry name" value="SH3_retrovirus"/>
</dbReference>
<proteinExistence type="predicted"/>
<feature type="domain" description="CCHC-type" evidence="3">
    <location>
        <begin position="265"/>
        <end position="279"/>
    </location>
</feature>
<gene>
    <name evidence="4" type="ORF">F0562_024753</name>
</gene>
<dbReference type="OrthoDB" id="1305494at2759"/>
<dbReference type="InterPro" id="IPR036875">
    <property type="entry name" value="Znf_CCHC_sf"/>
</dbReference>
<dbReference type="InterPro" id="IPR025724">
    <property type="entry name" value="GAG-pre-integrase_dom"/>
</dbReference>
<dbReference type="GO" id="GO:0003676">
    <property type="term" value="F:nucleic acid binding"/>
    <property type="evidence" value="ECO:0007669"/>
    <property type="project" value="InterPro"/>
</dbReference>
<accession>A0A5J5BCB3</accession>
<feature type="region of interest" description="Disordered" evidence="2">
    <location>
        <begin position="596"/>
        <end position="657"/>
    </location>
</feature>
<dbReference type="PANTHER" id="PTHR47481:SF36">
    <property type="entry name" value="CCHC-TYPE DOMAIN-CONTAINING PROTEIN"/>
    <property type="match status" value="1"/>
</dbReference>
<dbReference type="Gene3D" id="4.10.60.10">
    <property type="entry name" value="Zinc finger, CCHC-type"/>
    <property type="match status" value="1"/>
</dbReference>
<keyword evidence="1" id="KW-0863">Zinc-finger</keyword>
<evidence type="ECO:0000256" key="1">
    <source>
        <dbReference type="PROSITE-ProRule" id="PRU00047"/>
    </source>
</evidence>
<feature type="compositionally biased region" description="Polar residues" evidence="2">
    <location>
        <begin position="235"/>
        <end position="244"/>
    </location>
</feature>
<dbReference type="AlphaFoldDB" id="A0A5J5BCB3"/>
<dbReference type="Pfam" id="PF25597">
    <property type="entry name" value="SH3_retrovirus"/>
    <property type="match status" value="1"/>
</dbReference>
<evidence type="ECO:0000313" key="4">
    <source>
        <dbReference type="EMBL" id="KAA8540328.1"/>
    </source>
</evidence>
<dbReference type="Pfam" id="PF14223">
    <property type="entry name" value="Retrotran_gag_2"/>
    <property type="match status" value="1"/>
</dbReference>
<dbReference type="Proteomes" id="UP000325577">
    <property type="component" value="Linkage Group LG13"/>
</dbReference>
<reference evidence="4 5" key="1">
    <citation type="submission" date="2019-09" db="EMBL/GenBank/DDBJ databases">
        <title>A chromosome-level genome assembly of the Chinese tupelo Nyssa sinensis.</title>
        <authorList>
            <person name="Yang X."/>
            <person name="Kang M."/>
            <person name="Yang Y."/>
            <person name="Xiong H."/>
            <person name="Wang M."/>
            <person name="Zhang Z."/>
            <person name="Wang Z."/>
            <person name="Wu H."/>
            <person name="Ma T."/>
            <person name="Liu J."/>
            <person name="Xi Z."/>
        </authorList>
    </citation>
    <scope>NUCLEOTIDE SEQUENCE [LARGE SCALE GENOMIC DNA]</scope>
    <source>
        <strain evidence="4">J267</strain>
        <tissue evidence="4">Leaf</tissue>
    </source>
</reference>
<evidence type="ECO:0000256" key="2">
    <source>
        <dbReference type="SAM" id="MobiDB-lite"/>
    </source>
</evidence>
<dbReference type="GO" id="GO:0008270">
    <property type="term" value="F:zinc ion binding"/>
    <property type="evidence" value="ECO:0007669"/>
    <property type="project" value="UniProtKB-KW"/>
</dbReference>
<name>A0A5J5BCB3_9ASTE</name>
<keyword evidence="1" id="KW-0479">Metal-binding</keyword>
<dbReference type="Pfam" id="PF00098">
    <property type="entry name" value="zf-CCHC"/>
    <property type="match status" value="1"/>
</dbReference>
<evidence type="ECO:0000313" key="5">
    <source>
        <dbReference type="Proteomes" id="UP000325577"/>
    </source>
</evidence>
<feature type="compositionally biased region" description="Polar residues" evidence="2">
    <location>
        <begin position="617"/>
        <end position="631"/>
    </location>
</feature>
<dbReference type="Pfam" id="PF13976">
    <property type="entry name" value="gag_pre-integrs"/>
    <property type="match status" value="1"/>
</dbReference>
<dbReference type="Pfam" id="PF22936">
    <property type="entry name" value="Pol_BBD"/>
    <property type="match status" value="1"/>
</dbReference>
<feature type="domain" description="CCHC-type" evidence="3">
    <location>
        <begin position="246"/>
        <end position="260"/>
    </location>
</feature>
<dbReference type="SMART" id="SM00343">
    <property type="entry name" value="ZnF_C2HC"/>
    <property type="match status" value="2"/>
</dbReference>
<dbReference type="EMBL" id="CM018036">
    <property type="protein sequence ID" value="KAA8540328.1"/>
    <property type="molecule type" value="Genomic_DNA"/>
</dbReference>
<dbReference type="PROSITE" id="PS50158">
    <property type="entry name" value="ZF_CCHC"/>
    <property type="match status" value="2"/>
</dbReference>